<comment type="caution">
    <text evidence="6">The sequence shown here is derived from an EMBL/GenBank/DDBJ whole genome shotgun (WGS) entry which is preliminary data.</text>
</comment>
<dbReference type="GO" id="GO:0003700">
    <property type="term" value="F:DNA-binding transcription factor activity"/>
    <property type="evidence" value="ECO:0007669"/>
    <property type="project" value="InterPro"/>
</dbReference>
<dbReference type="Gene3D" id="1.10.10.10">
    <property type="entry name" value="Winged helix-like DNA-binding domain superfamily/Winged helix DNA-binding domain"/>
    <property type="match status" value="1"/>
</dbReference>
<feature type="domain" description="WCX" evidence="5">
    <location>
        <begin position="245"/>
        <end position="318"/>
    </location>
</feature>
<keyword evidence="2" id="KW-0804">Transcription</keyword>
<sequence>MEELRDNKVNRILSIFEKLKDREGVNAQKAAQEFGVNEKTIKRDINDIRAYIDNRNYNNLSIVYKRSEKAYFLIGSQDVTLDKKDILAICKILLESRAFCCEEMDHIINSVLHKVSYEDKKFIKKIIGNELLKFTPLEHKEKLLDRIWDLSKFIHNKEALEIKYKKNGGEIVKRKVRPVSIIFSEYYFYLIAYFSNSKTGMPIVYRVDRIINYKSLKEKFRLDESERFQDGEFRKRIQFMYSGELMKVKFEFTGSSLEAVLDKLPTSRILESHEEKHILEAEVYGKGIKMWLLSQGSEIKVLSPKSFVDEMALEAKKIYEIYNCNLQ</sequence>
<dbReference type="Proteomes" id="UP000859547">
    <property type="component" value="Unassembled WGS sequence"/>
</dbReference>
<reference evidence="6" key="2">
    <citation type="submission" date="2020-07" db="EMBL/GenBank/DDBJ databases">
        <authorList>
            <consortium name="NCBI Pathogen Detection Project"/>
        </authorList>
    </citation>
    <scope>NUCLEOTIDE SEQUENCE</scope>
    <source>
        <strain evidence="6">C8</strain>
    </source>
</reference>
<evidence type="ECO:0000256" key="2">
    <source>
        <dbReference type="ARBA" id="ARBA00023163"/>
    </source>
</evidence>
<evidence type="ECO:0000259" key="4">
    <source>
        <dbReference type="Pfam" id="PF13280"/>
    </source>
</evidence>
<keyword evidence="1" id="KW-0805">Transcription regulation</keyword>
<dbReference type="InterPro" id="IPR057727">
    <property type="entry name" value="WCX_dom"/>
</dbReference>
<protein>
    <submittedName>
        <fullName evidence="6">WYL domain-containing protein</fullName>
    </submittedName>
</protein>
<dbReference type="PANTHER" id="PTHR34580">
    <property type="match status" value="1"/>
</dbReference>
<dbReference type="Pfam" id="PF25583">
    <property type="entry name" value="WCX"/>
    <property type="match status" value="1"/>
</dbReference>
<evidence type="ECO:0000259" key="3">
    <source>
        <dbReference type="Pfam" id="PF08220"/>
    </source>
</evidence>
<name>A0A8H9QWG0_CLOPF</name>
<dbReference type="Pfam" id="PF13280">
    <property type="entry name" value="WYL"/>
    <property type="match status" value="1"/>
</dbReference>
<dbReference type="RefSeq" id="WP_240297954.1">
    <property type="nucleotide sequence ID" value="NZ_JAKNTE010000002.1"/>
</dbReference>
<dbReference type="PROSITE" id="PS52050">
    <property type="entry name" value="WYL"/>
    <property type="match status" value="1"/>
</dbReference>
<gene>
    <name evidence="6" type="ORF">I9080_001183</name>
</gene>
<dbReference type="InterPro" id="IPR036388">
    <property type="entry name" value="WH-like_DNA-bd_sf"/>
</dbReference>
<dbReference type="EMBL" id="DACTCB010000004">
    <property type="protein sequence ID" value="HAT4307400.1"/>
    <property type="molecule type" value="Genomic_DNA"/>
</dbReference>
<reference evidence="6" key="1">
    <citation type="journal article" date="2018" name="Genome Biol.">
        <title>SKESA: strategic k-mer extension for scrupulous assemblies.</title>
        <authorList>
            <person name="Souvorov A."/>
            <person name="Agarwala R."/>
            <person name="Lipman D.J."/>
        </authorList>
    </citation>
    <scope>NUCLEOTIDE SEQUENCE</scope>
    <source>
        <strain evidence="6">C8</strain>
    </source>
</reference>
<organism evidence="6">
    <name type="scientific">Clostridium perfringens</name>
    <dbReference type="NCBI Taxonomy" id="1502"/>
    <lineage>
        <taxon>Bacteria</taxon>
        <taxon>Bacillati</taxon>
        <taxon>Bacillota</taxon>
        <taxon>Clostridia</taxon>
        <taxon>Eubacteriales</taxon>
        <taxon>Clostridiaceae</taxon>
        <taxon>Clostridium</taxon>
    </lineage>
</organism>
<feature type="domain" description="WYL" evidence="4">
    <location>
        <begin position="150"/>
        <end position="212"/>
    </location>
</feature>
<dbReference type="Pfam" id="PF08220">
    <property type="entry name" value="HTH_DeoR"/>
    <property type="match status" value="1"/>
</dbReference>
<dbReference type="InterPro" id="IPR051534">
    <property type="entry name" value="CBASS_pafABC_assoc_protein"/>
</dbReference>
<dbReference type="PANTHER" id="PTHR34580:SF1">
    <property type="entry name" value="PROTEIN PAFC"/>
    <property type="match status" value="1"/>
</dbReference>
<dbReference type="InterPro" id="IPR001034">
    <property type="entry name" value="DeoR_HTH"/>
</dbReference>
<evidence type="ECO:0000256" key="1">
    <source>
        <dbReference type="ARBA" id="ARBA00023015"/>
    </source>
</evidence>
<accession>A0A8H9QWG0</accession>
<evidence type="ECO:0000313" key="6">
    <source>
        <dbReference type="EMBL" id="HAT4307400.1"/>
    </source>
</evidence>
<evidence type="ECO:0000259" key="5">
    <source>
        <dbReference type="Pfam" id="PF25583"/>
    </source>
</evidence>
<dbReference type="AlphaFoldDB" id="A0A8H9QWG0"/>
<proteinExistence type="predicted"/>
<dbReference type="InterPro" id="IPR026881">
    <property type="entry name" value="WYL_dom"/>
</dbReference>
<feature type="domain" description="HTH deoR-type" evidence="3">
    <location>
        <begin position="11"/>
        <end position="49"/>
    </location>
</feature>